<dbReference type="AlphaFoldDB" id="A0A7G7MJ62"/>
<dbReference type="KEGG" id="ppel:H6H00_01830"/>
<proteinExistence type="predicted"/>
<organism evidence="1 2">
    <name type="scientific">Pseudonocardia petroleophila</name>
    <dbReference type="NCBI Taxonomy" id="37331"/>
    <lineage>
        <taxon>Bacteria</taxon>
        <taxon>Bacillati</taxon>
        <taxon>Actinomycetota</taxon>
        <taxon>Actinomycetes</taxon>
        <taxon>Pseudonocardiales</taxon>
        <taxon>Pseudonocardiaceae</taxon>
        <taxon>Pseudonocardia</taxon>
    </lineage>
</organism>
<evidence type="ECO:0000313" key="1">
    <source>
        <dbReference type="EMBL" id="QNG52823.1"/>
    </source>
</evidence>
<dbReference type="RefSeq" id="WP_185719652.1">
    <property type="nucleotide sequence ID" value="NZ_BAAAWI010000001.1"/>
</dbReference>
<dbReference type="Proteomes" id="UP000515728">
    <property type="component" value="Chromosome"/>
</dbReference>
<name>A0A7G7MJ62_9PSEU</name>
<keyword evidence="2" id="KW-1185">Reference proteome</keyword>
<evidence type="ECO:0000313" key="2">
    <source>
        <dbReference type="Proteomes" id="UP000515728"/>
    </source>
</evidence>
<sequence length="181" mass="18910">MADVIDVLFGCVRVEVGSGHVEVSGHALPPVVLVRAPDAAVRVGVPIGTRDASALALTVDGEPVELRPARGGLTRRSYRVAVRRGADDLLFTPSSPTTARLVRGRRYRGDNELGTFERADGSLLPARWSEDVSALGVRVAGLGPLPWEATVGYALAAAFGTGAQFFLGLLLEGSEHVSGPG</sequence>
<gene>
    <name evidence="1" type="ORF">H6H00_01830</name>
</gene>
<dbReference type="EMBL" id="CP060131">
    <property type="protein sequence ID" value="QNG52823.1"/>
    <property type="molecule type" value="Genomic_DNA"/>
</dbReference>
<accession>A0A7G7MJ62</accession>
<protein>
    <submittedName>
        <fullName evidence="1">Uncharacterized protein</fullName>
    </submittedName>
</protein>
<reference evidence="1 2" key="1">
    <citation type="submission" date="2020-08" db="EMBL/GenBank/DDBJ databases">
        <authorList>
            <person name="Mo P."/>
        </authorList>
    </citation>
    <scope>NUCLEOTIDE SEQUENCE [LARGE SCALE GENOMIC DNA]</scope>
    <source>
        <strain evidence="1 2">CGMCC 4.1532</strain>
    </source>
</reference>